<accession>A6GET5</accession>
<evidence type="ECO:0000313" key="2">
    <source>
        <dbReference type="EMBL" id="EDM75597.1"/>
    </source>
</evidence>
<feature type="chain" id="PRO_5002695484" description="Lipoprotein" evidence="1">
    <location>
        <begin position="30"/>
        <end position="385"/>
    </location>
</feature>
<feature type="signal peptide" evidence="1">
    <location>
        <begin position="1"/>
        <end position="29"/>
    </location>
</feature>
<comment type="caution">
    <text evidence="2">The sequence shown here is derived from an EMBL/GenBank/DDBJ whole genome shotgun (WGS) entry which is preliminary data.</text>
</comment>
<dbReference type="AlphaFoldDB" id="A6GET5"/>
<sequence>MTTQNANAIRLQTLRLGATALSIAMSVAAGCGGAEGSEGSIEVPEVRAAVALDELCELSNELRCAGAMGCCDADAPFGTMDECLDAGASCEDTLAEVLGSELYTSGAIVYDPEFAAGVLSAAANATAECGTQAAIPDLGELFTGTRGEGEDCSPASFGEAHRMVCAAGLSCFVDDDEDADMAVGTCLPLDFDHDESEDAPPSVEALYCSAPAELSPPSNGVVPVGLSVNAYNSTHSGTNSDVVLHFINKSETTEYYCTIKGGVDSNETKICSNIKTRTYNGVPSNNLFWVETFGSDGFGVDSVAVCTSLNGSGTQCDGTTHTAGTFDTGNSSMLEKRITWAFGMFDDGFDRIWLDSDSNGNCNTAKINLNNDNTVTCGTHTVGNH</sequence>
<evidence type="ECO:0008006" key="4">
    <source>
        <dbReference type="Google" id="ProtNLM"/>
    </source>
</evidence>
<organism evidence="2 3">
    <name type="scientific">Plesiocystis pacifica SIR-1</name>
    <dbReference type="NCBI Taxonomy" id="391625"/>
    <lineage>
        <taxon>Bacteria</taxon>
        <taxon>Pseudomonadati</taxon>
        <taxon>Myxococcota</taxon>
        <taxon>Polyangia</taxon>
        <taxon>Nannocystales</taxon>
        <taxon>Nannocystaceae</taxon>
        <taxon>Plesiocystis</taxon>
    </lineage>
</organism>
<dbReference type="Proteomes" id="UP000005801">
    <property type="component" value="Unassembled WGS sequence"/>
</dbReference>
<evidence type="ECO:0000313" key="3">
    <source>
        <dbReference type="Proteomes" id="UP000005801"/>
    </source>
</evidence>
<gene>
    <name evidence="2" type="ORF">PPSIR1_00100</name>
</gene>
<protein>
    <recommendedName>
        <fullName evidence="4">Lipoprotein</fullName>
    </recommendedName>
</protein>
<keyword evidence="1" id="KW-0732">Signal</keyword>
<reference evidence="2 3" key="1">
    <citation type="submission" date="2007-06" db="EMBL/GenBank/DDBJ databases">
        <authorList>
            <person name="Shimkets L."/>
            <person name="Ferriera S."/>
            <person name="Johnson J."/>
            <person name="Kravitz S."/>
            <person name="Beeson K."/>
            <person name="Sutton G."/>
            <person name="Rogers Y.-H."/>
            <person name="Friedman R."/>
            <person name="Frazier M."/>
            <person name="Venter J.C."/>
        </authorList>
    </citation>
    <scope>NUCLEOTIDE SEQUENCE [LARGE SCALE GENOMIC DNA]</scope>
    <source>
        <strain evidence="2 3">SIR-1</strain>
    </source>
</reference>
<name>A6GET5_9BACT</name>
<dbReference type="STRING" id="391625.PPSIR1_00100"/>
<keyword evidence="3" id="KW-1185">Reference proteome</keyword>
<evidence type="ECO:0000256" key="1">
    <source>
        <dbReference type="SAM" id="SignalP"/>
    </source>
</evidence>
<dbReference type="RefSeq" id="WP_006975225.1">
    <property type="nucleotide sequence ID" value="NZ_ABCS01000086.1"/>
</dbReference>
<dbReference type="EMBL" id="ABCS01000086">
    <property type="protein sequence ID" value="EDM75597.1"/>
    <property type="molecule type" value="Genomic_DNA"/>
</dbReference>
<proteinExistence type="predicted"/>